<evidence type="ECO:0000256" key="2">
    <source>
        <dbReference type="SAM" id="SignalP"/>
    </source>
</evidence>
<sequence>MRTPVSTLLLLSLALLASASNAAECTDSEATYAVSLWDSAAVTSACAQYAVTSNPVYIDAPCTATDCVSVMEGVAESLPSCTFSGVSNKIELQNALTVCNGDDTDDAGSPTTVTEDTGSPTTVTDAPMSSSTTDCTTAEYQSTEDLYDAAATTSECSRYSTSSSLLVTFDMPCSATDCISVLVQLAADLPDCLYDGANQKTELTDNLGVCTDDAEAEVDSSTPVATTGDTTDTTSSSSPTPASTASSTGCTTTETNDMWDLYVSTATSDECAADSTVNGYSVYIFTSCDSECANKVKSLAEALPNCYYDYEFMNKKQDVLEELDGCEESFSYYISVTIYPDSMVDTSSVSSSASSSESDTGPLVSGAIAFSSTLQVDVADAAECTDSEWQTSQSIWSWAATTAACAQYAIGGIYVSAPCTARSCVAVMEQVGEQLPDCTASGVNNKIEVQNAMTVCNGEDLVETDAPLVSPPTAAPLVTVAPIATSAPFQTSAPLPSLAPRPSGGDSGASEAAAATTAPSSTDGSSDWSFGSSSTSSTPSPAATSSTTSCTTAQVSSLVSLYSEAAKSASCAPDATFSSYSVYIFTKCASSCASKLEILAGDIPNCYYDYESSNKKASLLEQIDGCTGTSHASSISTTVYLSTTSATSRALSRALHLSQTFGLVLFAVAGILL</sequence>
<feature type="region of interest" description="Disordered" evidence="1">
    <location>
        <begin position="491"/>
        <end position="547"/>
    </location>
</feature>
<evidence type="ECO:0000256" key="1">
    <source>
        <dbReference type="SAM" id="MobiDB-lite"/>
    </source>
</evidence>
<gene>
    <name evidence="3" type="ORF">PHYPSEUDO_013034</name>
</gene>
<reference evidence="3" key="1">
    <citation type="submission" date="2021-02" db="EMBL/GenBank/DDBJ databases">
        <authorList>
            <person name="Palmer J.M."/>
        </authorList>
    </citation>
    <scope>NUCLEOTIDE SEQUENCE</scope>
    <source>
        <strain evidence="3">SCRP734</strain>
    </source>
</reference>
<accession>A0A8T1V6H0</accession>
<name>A0A8T1V6H0_9STRA</name>
<proteinExistence type="predicted"/>
<feature type="region of interest" description="Disordered" evidence="1">
    <location>
        <begin position="214"/>
        <end position="251"/>
    </location>
</feature>
<keyword evidence="4" id="KW-1185">Reference proteome</keyword>
<dbReference type="EMBL" id="JAGDFM010000656">
    <property type="protein sequence ID" value="KAG7376621.1"/>
    <property type="molecule type" value="Genomic_DNA"/>
</dbReference>
<feature type="signal peptide" evidence="2">
    <location>
        <begin position="1"/>
        <end position="22"/>
    </location>
</feature>
<dbReference type="OrthoDB" id="124292at2759"/>
<protein>
    <recommendedName>
        <fullName evidence="5">Elicitin</fullName>
    </recommendedName>
</protein>
<dbReference type="AlphaFoldDB" id="A0A8T1V6H0"/>
<feature type="compositionally biased region" description="Polar residues" evidence="1">
    <location>
        <begin position="109"/>
        <end position="134"/>
    </location>
</feature>
<dbReference type="GO" id="GO:0005576">
    <property type="term" value="C:extracellular region"/>
    <property type="evidence" value="ECO:0007669"/>
    <property type="project" value="InterPro"/>
</dbReference>
<feature type="compositionally biased region" description="Low complexity" evidence="1">
    <location>
        <begin position="492"/>
        <end position="547"/>
    </location>
</feature>
<evidence type="ECO:0000313" key="3">
    <source>
        <dbReference type="EMBL" id="KAG7376621.1"/>
    </source>
</evidence>
<comment type="caution">
    <text evidence="3">The sequence shown here is derived from an EMBL/GenBank/DDBJ whole genome shotgun (WGS) entry which is preliminary data.</text>
</comment>
<dbReference type="InterPro" id="IPR002200">
    <property type="entry name" value="Elicitin"/>
</dbReference>
<dbReference type="SMART" id="SM01187">
    <property type="entry name" value="Elicitin"/>
    <property type="match status" value="5"/>
</dbReference>
<dbReference type="Proteomes" id="UP000694044">
    <property type="component" value="Unassembled WGS sequence"/>
</dbReference>
<feature type="region of interest" description="Disordered" evidence="1">
    <location>
        <begin position="101"/>
        <end position="134"/>
    </location>
</feature>
<feature type="compositionally biased region" description="Low complexity" evidence="1">
    <location>
        <begin position="220"/>
        <end position="251"/>
    </location>
</feature>
<keyword evidence="2" id="KW-0732">Signal</keyword>
<organism evidence="3 4">
    <name type="scientific">Phytophthora pseudosyringae</name>
    <dbReference type="NCBI Taxonomy" id="221518"/>
    <lineage>
        <taxon>Eukaryota</taxon>
        <taxon>Sar</taxon>
        <taxon>Stramenopiles</taxon>
        <taxon>Oomycota</taxon>
        <taxon>Peronosporomycetes</taxon>
        <taxon>Peronosporales</taxon>
        <taxon>Peronosporaceae</taxon>
        <taxon>Phytophthora</taxon>
    </lineage>
</organism>
<evidence type="ECO:0000313" key="4">
    <source>
        <dbReference type="Proteomes" id="UP000694044"/>
    </source>
</evidence>
<evidence type="ECO:0008006" key="5">
    <source>
        <dbReference type="Google" id="ProtNLM"/>
    </source>
</evidence>
<feature type="chain" id="PRO_5035859901" description="Elicitin" evidence="2">
    <location>
        <begin position="23"/>
        <end position="673"/>
    </location>
</feature>